<gene>
    <name evidence="2" type="ORF">MLAUSG7_1321</name>
</gene>
<dbReference type="KEGG" id="mesg:MLAUSG7_1321"/>
<dbReference type="SUPFAM" id="SSF52255">
    <property type="entry name" value="N5-CAIR mutase (phosphoribosylaminoimidazole carboxylase, PurE)"/>
    <property type="match status" value="1"/>
</dbReference>
<feature type="domain" description="PurE" evidence="1">
    <location>
        <begin position="136"/>
        <end position="267"/>
    </location>
</feature>
<dbReference type="Pfam" id="PF00731">
    <property type="entry name" value="AIRC"/>
    <property type="match status" value="1"/>
</dbReference>
<evidence type="ECO:0000259" key="1">
    <source>
        <dbReference type="SMART" id="SM01001"/>
    </source>
</evidence>
<dbReference type="Gene3D" id="3.40.50.1970">
    <property type="match status" value="1"/>
</dbReference>
<proteinExistence type="predicted"/>
<sequence length="271" mass="29825">MLKEFNFEGFNMGLDLRQLLLDFKNGKISLEDVEKQIKLNYFEEIENSLKLDVNRKYRTGVPEVVYGKGKEINEIIGAVLKLAEKNGIALATKIDNIEKLSDEIRKYDLKNYHIKINKKAKTLIIKDKNYTIKKIGKVGVITAGTSDIPIAEEAKETLEVMGVEVIISYDVGIAGIHRLFPTLKRMINNEVCCIIVVAGMEGALPSIVSSLVDIPVIGVPTSTSYGIKITPLLTMLHTCSPGLAVVNIDNGFGAGVFAGLIAKIIYEKSII</sequence>
<dbReference type="PANTHER" id="PTHR43064:SF1">
    <property type="entry name" value="SLL1489 PROTEIN"/>
    <property type="match status" value="1"/>
</dbReference>
<dbReference type="Proteomes" id="UP000679213">
    <property type="component" value="Chromosome I"/>
</dbReference>
<name>A0A8D6PT45_9EURY</name>
<evidence type="ECO:0000313" key="2">
    <source>
        <dbReference type="EMBL" id="CAB3289607.1"/>
    </source>
</evidence>
<evidence type="ECO:0000313" key="3">
    <source>
        <dbReference type="Proteomes" id="UP000679213"/>
    </source>
</evidence>
<keyword evidence="3" id="KW-1185">Reference proteome</keyword>
<dbReference type="InterPro" id="IPR039476">
    <property type="entry name" value="P2CMN_synthase_LarB"/>
</dbReference>
<dbReference type="NCBIfam" id="NF033503">
    <property type="entry name" value="LarB"/>
    <property type="match status" value="1"/>
</dbReference>
<dbReference type="InterPro" id="IPR000031">
    <property type="entry name" value="PurE_dom"/>
</dbReference>
<reference evidence="2 3" key="1">
    <citation type="submission" date="2020-04" db="EMBL/GenBank/DDBJ databases">
        <authorList>
            <consortium name="Genoscope - CEA"/>
            <person name="William W."/>
        </authorList>
    </citation>
    <scope>NUCLEOTIDE SEQUENCE [LARGE SCALE GENOMIC DNA]</scope>
    <source>
        <strain evidence="2 3">SG7</strain>
    </source>
</reference>
<dbReference type="GO" id="GO:0006189">
    <property type="term" value="P:'de novo' IMP biosynthetic process"/>
    <property type="evidence" value="ECO:0007669"/>
    <property type="project" value="InterPro"/>
</dbReference>
<dbReference type="AlphaFoldDB" id="A0A8D6PT45"/>
<organism evidence="2 3">
    <name type="scientific">Methanocaldococcus lauensis</name>
    <dbReference type="NCBI Taxonomy" id="2546128"/>
    <lineage>
        <taxon>Archaea</taxon>
        <taxon>Methanobacteriati</taxon>
        <taxon>Methanobacteriota</taxon>
        <taxon>Methanomada group</taxon>
        <taxon>Methanococci</taxon>
        <taxon>Methanococcales</taxon>
        <taxon>Methanocaldococcaceae</taxon>
        <taxon>Methanocaldococcus</taxon>
    </lineage>
</organism>
<dbReference type="GO" id="GO:0016787">
    <property type="term" value="F:hydrolase activity"/>
    <property type="evidence" value="ECO:0007669"/>
    <property type="project" value="InterPro"/>
</dbReference>
<protein>
    <submittedName>
        <fullName evidence="2">Circadian phase modifier</fullName>
    </submittedName>
</protein>
<accession>A0A8D6PT45</accession>
<dbReference type="PANTHER" id="PTHR43064">
    <property type="entry name" value="PHOSPHORIBOSYLAMINOIMIDAZOLE CARBOXYLASE-RELATED"/>
    <property type="match status" value="1"/>
</dbReference>
<dbReference type="EMBL" id="LR792632">
    <property type="protein sequence ID" value="CAB3289607.1"/>
    <property type="molecule type" value="Genomic_DNA"/>
</dbReference>
<dbReference type="SMART" id="SM01001">
    <property type="entry name" value="AIRC"/>
    <property type="match status" value="1"/>
</dbReference>